<name>A0A183UFV5_TOXCA</name>
<evidence type="ECO:0000256" key="1">
    <source>
        <dbReference type="SAM" id="MobiDB-lite"/>
    </source>
</evidence>
<dbReference type="AlphaFoldDB" id="A0A183UFV5"/>
<reference evidence="2 3" key="2">
    <citation type="submission" date="2018-11" db="EMBL/GenBank/DDBJ databases">
        <authorList>
            <consortium name="Pathogen Informatics"/>
        </authorList>
    </citation>
    <scope>NUCLEOTIDE SEQUENCE [LARGE SCALE GENOMIC DNA]</scope>
</reference>
<dbReference type="EMBL" id="UYWY01019668">
    <property type="protein sequence ID" value="VDM38696.1"/>
    <property type="molecule type" value="Genomic_DNA"/>
</dbReference>
<dbReference type="Proteomes" id="UP000050794">
    <property type="component" value="Unassembled WGS sequence"/>
</dbReference>
<evidence type="ECO:0000313" key="2">
    <source>
        <dbReference type="EMBL" id="VDM38696.1"/>
    </source>
</evidence>
<feature type="compositionally biased region" description="Polar residues" evidence="1">
    <location>
        <begin position="11"/>
        <end position="24"/>
    </location>
</feature>
<evidence type="ECO:0000313" key="4">
    <source>
        <dbReference type="WBParaSite" id="TCNE_0000737501-mRNA-1"/>
    </source>
</evidence>
<feature type="compositionally biased region" description="Polar residues" evidence="1">
    <location>
        <begin position="44"/>
        <end position="67"/>
    </location>
</feature>
<feature type="region of interest" description="Disordered" evidence="1">
    <location>
        <begin position="1"/>
        <end position="68"/>
    </location>
</feature>
<reference evidence="4" key="1">
    <citation type="submission" date="2016-06" db="UniProtKB">
        <authorList>
            <consortium name="WormBaseParasite"/>
        </authorList>
    </citation>
    <scope>IDENTIFICATION</scope>
</reference>
<gene>
    <name evidence="2" type="ORF">TCNE_LOCUS7375</name>
</gene>
<organism evidence="3 4">
    <name type="scientific">Toxocara canis</name>
    <name type="common">Canine roundworm</name>
    <dbReference type="NCBI Taxonomy" id="6265"/>
    <lineage>
        <taxon>Eukaryota</taxon>
        <taxon>Metazoa</taxon>
        <taxon>Ecdysozoa</taxon>
        <taxon>Nematoda</taxon>
        <taxon>Chromadorea</taxon>
        <taxon>Rhabditida</taxon>
        <taxon>Spirurina</taxon>
        <taxon>Ascaridomorpha</taxon>
        <taxon>Ascaridoidea</taxon>
        <taxon>Toxocaridae</taxon>
        <taxon>Toxocara</taxon>
    </lineage>
</organism>
<proteinExistence type="predicted"/>
<accession>A0A183UFV5</accession>
<keyword evidence="3" id="KW-1185">Reference proteome</keyword>
<dbReference type="WBParaSite" id="TCNE_0000737501-mRNA-1">
    <property type="protein sequence ID" value="TCNE_0000737501-mRNA-1"/>
    <property type="gene ID" value="TCNE_0000737501"/>
</dbReference>
<evidence type="ECO:0000313" key="3">
    <source>
        <dbReference type="Proteomes" id="UP000050794"/>
    </source>
</evidence>
<sequence length="97" mass="10321">MRIPNVDSGGSAVSKSRGSVNGEQQRLAPQPVATADSEGPTDGQPRQSTSTRDPTSIDGQRASTASIDSEVLLAILDAREERQQRTLKAMLETASQR</sequence>
<protein>
    <submittedName>
        <fullName evidence="4">Transcriptional regulator</fullName>
    </submittedName>
</protein>